<evidence type="ECO:0000313" key="1">
    <source>
        <dbReference type="EMBL" id="MSS38804.1"/>
    </source>
</evidence>
<reference evidence="1 2" key="1">
    <citation type="submission" date="2019-08" db="EMBL/GenBank/DDBJ databases">
        <title>In-depth cultivation of the pig gut microbiome towards novel bacterial diversity and tailored functional studies.</title>
        <authorList>
            <person name="Wylensek D."/>
            <person name="Hitch T.C.A."/>
            <person name="Clavel T."/>
        </authorList>
    </citation>
    <scope>NUCLEOTIDE SEQUENCE [LARGE SCALE GENOMIC DNA]</scope>
    <source>
        <strain evidence="1 2">BL-389-WT-3D</strain>
    </source>
</reference>
<name>A0A844F9K1_CLOSV</name>
<dbReference type="AlphaFoldDB" id="A0A844F9K1"/>
<dbReference type="EMBL" id="VUMB01000001">
    <property type="protein sequence ID" value="MSS38804.1"/>
    <property type="molecule type" value="Genomic_DNA"/>
</dbReference>
<dbReference type="Proteomes" id="UP000462363">
    <property type="component" value="Unassembled WGS sequence"/>
</dbReference>
<evidence type="ECO:0000313" key="2">
    <source>
        <dbReference type="Proteomes" id="UP000462363"/>
    </source>
</evidence>
<proteinExistence type="predicted"/>
<sequence>MSRNDKDANVKQDTMEKMRNSEAVFVILSDYTHMPYVACDPKTFDDQVFLYFSEEDAKEEVRRFAGNQESTRAAKLEKNGFLAFYTNLFAMGVNCIKMNQGTSREVAVQLGELVRRPEADKLPQGQVRIENPELHLTALYYMQELRKRRDGGTDQLKELNEELMAHFKEGRYIVAVQEGKGIPMLQKEGKVYQPLFTDFQEFQKFNKEKKFKTAVVEAGKITEFLSSQAVGVVINPMGVNLLLNIAR</sequence>
<gene>
    <name evidence="1" type="ORF">FYJ37_00165</name>
</gene>
<accession>A0A844F9K1</accession>
<dbReference type="RefSeq" id="WP_154322428.1">
    <property type="nucleotide sequence ID" value="NZ_CAMAAA010000005.1"/>
</dbReference>
<organism evidence="1 2">
    <name type="scientific">Clostridium scindens (strain JCM 10418 / VPI 12708)</name>
    <dbReference type="NCBI Taxonomy" id="29347"/>
    <lineage>
        <taxon>Bacteria</taxon>
        <taxon>Bacillati</taxon>
        <taxon>Bacillota</taxon>
        <taxon>Clostridia</taxon>
        <taxon>Lachnospirales</taxon>
        <taxon>Lachnospiraceae</taxon>
    </lineage>
</organism>
<comment type="caution">
    <text evidence="1">The sequence shown here is derived from an EMBL/GenBank/DDBJ whole genome shotgun (WGS) entry which is preliminary data.</text>
</comment>
<protein>
    <submittedName>
        <fullName evidence="1">SseB family protein</fullName>
    </submittedName>
</protein>